<feature type="compositionally biased region" description="Basic and acidic residues" evidence="1">
    <location>
        <begin position="265"/>
        <end position="278"/>
    </location>
</feature>
<sequence>MPQADPQQHLNALTRVDNSTRPLPVTPETARVFLHLVRAGLRVTQTGSLWSLPESADQMMAFLEEVAGESSGPHTSHPHPHLCPRARRHSLSGPIQGPSSVQTRELQHYESTTPSHSSSPVLLPSSPVLLPSSSPAPSSPVPSSPSSPVPSSPAPSSPTPSSPTPSSPAPSSPAPPPPPLQLSLPSPTSTLSTLTPVSEESSLTTLSESSDSDSSDLESSVELQSRLGRRKRLRLSDSYESDDDQEEASREQRDIQRLRGGVWHPDCRRNSRPLDREGNPSASTVEGLLPVDSPEGSLQDDESGNGIQQQDRDQESWADDMIGTLDGTLLNSKVDAWAPGNDDSLAAAAEMLCIGKAKEKVLGFLNILSLVNFRMRVESIQRKTRMTRTDVYGNYLATKSVAKKVSFVTFTQWLNHGSTFAELASAGSIYLLFLISAANLRPKFGPLTTRDTYIICRAFLRPGDGDSNLGKLVKEVFIPAICALRRRLSISITSPIPLKDRQYFKQKDDIISCTDLTQSNDYFSCLLNKTIVHSTSKPPPLVDMPKSVLSGVVCILTEFNTAHKNNTFPCKKDMNSRLAWTLKRRALLPGACYRPASVEEFVQKITKNLQGGYREDSDLYVYYDGDVLGNQVLDIRDRHGATIALIGCTVPADLMKGLLALFQALFPELEYTDSSEDHTAKFKCCHLTLYNRYSFNGHDAPNDADPFTLQKEGKRPCDANQFTPRFSAEFYEQETRAMRLLNGMKPIIEHIAQVMRERFPKENGDLVAFISGLPLDAASPVHPYGGVTVNLNAATIVHLDPKDLNLCLVLALHDCTGGELVLEEPGIVIRLKSGDFIIFPSRKYSHYNLDFKGLRVSFAFSTDNAAKQWIEDNNGWLSNTHMKSTYR</sequence>
<evidence type="ECO:0000313" key="3">
    <source>
        <dbReference type="Proteomes" id="UP001437256"/>
    </source>
</evidence>
<keyword evidence="3" id="KW-1185">Reference proteome</keyword>
<organism evidence="2 3">
    <name type="scientific">Marasmius tenuissimus</name>
    <dbReference type="NCBI Taxonomy" id="585030"/>
    <lineage>
        <taxon>Eukaryota</taxon>
        <taxon>Fungi</taxon>
        <taxon>Dikarya</taxon>
        <taxon>Basidiomycota</taxon>
        <taxon>Agaricomycotina</taxon>
        <taxon>Agaricomycetes</taxon>
        <taxon>Agaricomycetidae</taxon>
        <taxon>Agaricales</taxon>
        <taxon>Marasmiineae</taxon>
        <taxon>Marasmiaceae</taxon>
        <taxon>Marasmius</taxon>
    </lineage>
</organism>
<protein>
    <submittedName>
        <fullName evidence="2">Uncharacterized protein</fullName>
    </submittedName>
</protein>
<evidence type="ECO:0000313" key="2">
    <source>
        <dbReference type="EMBL" id="KAL0058617.1"/>
    </source>
</evidence>
<feature type="compositionally biased region" description="Basic residues" evidence="1">
    <location>
        <begin position="76"/>
        <end position="90"/>
    </location>
</feature>
<feature type="compositionally biased region" description="Low complexity" evidence="1">
    <location>
        <begin position="181"/>
        <end position="209"/>
    </location>
</feature>
<evidence type="ECO:0000256" key="1">
    <source>
        <dbReference type="SAM" id="MobiDB-lite"/>
    </source>
</evidence>
<feature type="compositionally biased region" description="Polar residues" evidence="1">
    <location>
        <begin position="1"/>
        <end position="21"/>
    </location>
</feature>
<dbReference type="EMBL" id="JBBXMP010000293">
    <property type="protein sequence ID" value="KAL0058617.1"/>
    <property type="molecule type" value="Genomic_DNA"/>
</dbReference>
<accession>A0ABR2ZDU6</accession>
<gene>
    <name evidence="2" type="ORF">AAF712_014688</name>
</gene>
<dbReference type="Proteomes" id="UP001437256">
    <property type="component" value="Unassembled WGS sequence"/>
</dbReference>
<feature type="compositionally biased region" description="Pro residues" evidence="1">
    <location>
        <begin position="137"/>
        <end position="180"/>
    </location>
</feature>
<feature type="compositionally biased region" description="Low complexity" evidence="1">
    <location>
        <begin position="217"/>
        <end position="226"/>
    </location>
</feature>
<feature type="compositionally biased region" description="Basic and acidic residues" evidence="1">
    <location>
        <begin position="247"/>
        <end position="257"/>
    </location>
</feature>
<feature type="region of interest" description="Disordered" evidence="1">
    <location>
        <begin position="1"/>
        <end position="24"/>
    </location>
</feature>
<feature type="compositionally biased region" description="Low complexity" evidence="1">
    <location>
        <begin position="110"/>
        <end position="136"/>
    </location>
</feature>
<comment type="caution">
    <text evidence="2">The sequence shown here is derived from an EMBL/GenBank/DDBJ whole genome shotgun (WGS) entry which is preliminary data.</text>
</comment>
<proteinExistence type="predicted"/>
<name>A0ABR2ZDU6_9AGAR</name>
<reference evidence="2 3" key="1">
    <citation type="submission" date="2024-05" db="EMBL/GenBank/DDBJ databases">
        <title>A draft genome resource for the thread blight pathogen Marasmius tenuissimus strain MS-2.</title>
        <authorList>
            <person name="Yulfo-Soto G.E."/>
            <person name="Baruah I.K."/>
            <person name="Amoako-Attah I."/>
            <person name="Bukari Y."/>
            <person name="Meinhardt L.W."/>
            <person name="Bailey B.A."/>
            <person name="Cohen S.P."/>
        </authorList>
    </citation>
    <scope>NUCLEOTIDE SEQUENCE [LARGE SCALE GENOMIC DNA]</scope>
    <source>
        <strain evidence="2 3">MS-2</strain>
    </source>
</reference>
<feature type="region of interest" description="Disordered" evidence="1">
    <location>
        <begin position="68"/>
        <end position="315"/>
    </location>
</feature>
<dbReference type="Gene3D" id="3.60.130.30">
    <property type="match status" value="1"/>
</dbReference>